<dbReference type="Gene3D" id="6.10.250.1680">
    <property type="match status" value="1"/>
</dbReference>
<evidence type="ECO:0000313" key="2">
    <source>
        <dbReference type="Proteomes" id="UP000281955"/>
    </source>
</evidence>
<evidence type="ECO:0000313" key="1">
    <source>
        <dbReference type="EMBL" id="RKS68511.1"/>
    </source>
</evidence>
<keyword evidence="2" id="KW-1185">Reference proteome</keyword>
<dbReference type="InterPro" id="IPR012467">
    <property type="entry name" value="DUF1684"/>
</dbReference>
<proteinExistence type="predicted"/>
<name>A0A420XK42_9ACTN</name>
<dbReference type="AlphaFoldDB" id="A0A420XK42"/>
<dbReference type="EMBL" id="RBWV01000016">
    <property type="protein sequence ID" value="RKS68511.1"/>
    <property type="molecule type" value="Genomic_DNA"/>
</dbReference>
<dbReference type="Pfam" id="PF07920">
    <property type="entry name" value="DUF1684"/>
    <property type="match status" value="1"/>
</dbReference>
<organism evidence="1 2">
    <name type="scientific">Motilibacter peucedani</name>
    <dbReference type="NCBI Taxonomy" id="598650"/>
    <lineage>
        <taxon>Bacteria</taxon>
        <taxon>Bacillati</taxon>
        <taxon>Actinomycetota</taxon>
        <taxon>Actinomycetes</taxon>
        <taxon>Motilibacterales</taxon>
        <taxon>Motilibacteraceae</taxon>
        <taxon>Motilibacter</taxon>
    </lineage>
</organism>
<gene>
    <name evidence="1" type="ORF">CLV35_3638</name>
</gene>
<comment type="caution">
    <text evidence="1">The sequence shown here is derived from an EMBL/GenBank/DDBJ whole genome shotgun (WGS) entry which is preliminary data.</text>
</comment>
<dbReference type="PANTHER" id="PTHR41913:SF1">
    <property type="entry name" value="DUF1684 DOMAIN-CONTAINING PROTEIN"/>
    <property type="match status" value="1"/>
</dbReference>
<reference evidence="1 2" key="1">
    <citation type="submission" date="2018-10" db="EMBL/GenBank/DDBJ databases">
        <title>Genomic Encyclopedia of Archaeal and Bacterial Type Strains, Phase II (KMG-II): from individual species to whole genera.</title>
        <authorList>
            <person name="Goeker M."/>
        </authorList>
    </citation>
    <scope>NUCLEOTIDE SEQUENCE [LARGE SCALE GENOMIC DNA]</scope>
    <source>
        <strain evidence="1 2">RP-AC37</strain>
    </source>
</reference>
<protein>
    <recommendedName>
        <fullName evidence="3">DUF1684 domain-containing protein</fullName>
    </recommendedName>
</protein>
<dbReference type="PANTHER" id="PTHR41913">
    <property type="entry name" value="DUF1684 DOMAIN-CONTAINING PROTEIN"/>
    <property type="match status" value="1"/>
</dbReference>
<dbReference type="Proteomes" id="UP000281955">
    <property type="component" value="Unassembled WGS sequence"/>
</dbReference>
<sequence length="228" mass="25202">MRRHAWVLDDMAGSVAAASGAVGQDEGVDVLELADWRRRMQQVYAAVRRESDPRSGHKLWRAAKDELFRSHPQSPLPADDPLRETGLPYWPYDPALRFVVPLQPVEREQLRVSPSSSDGEVRQKLVGLVEVPDLGITLDVWWLDQYAGGLFVPVKDGTARTTTYGAGRYLVDTAKGADLGLFDGKLVLDFNFLYHPSCRYDPVWECPLAAAGNTTTVPIEAGERLAAG</sequence>
<accession>A0A420XK42</accession>
<evidence type="ECO:0008006" key="3">
    <source>
        <dbReference type="Google" id="ProtNLM"/>
    </source>
</evidence>
<dbReference type="InParanoid" id="A0A420XK42"/>